<proteinExistence type="predicted"/>
<dbReference type="Proteomes" id="UP001159363">
    <property type="component" value="Chromosome 10"/>
</dbReference>
<evidence type="ECO:0000313" key="2">
    <source>
        <dbReference type="Proteomes" id="UP001159363"/>
    </source>
</evidence>
<evidence type="ECO:0008006" key="3">
    <source>
        <dbReference type="Google" id="ProtNLM"/>
    </source>
</evidence>
<gene>
    <name evidence="1" type="ORF">PR048_025786</name>
</gene>
<comment type="caution">
    <text evidence="1">The sequence shown here is derived from an EMBL/GenBank/DDBJ whole genome shotgun (WGS) entry which is preliminary data.</text>
</comment>
<organism evidence="1 2">
    <name type="scientific">Dryococelus australis</name>
    <dbReference type="NCBI Taxonomy" id="614101"/>
    <lineage>
        <taxon>Eukaryota</taxon>
        <taxon>Metazoa</taxon>
        <taxon>Ecdysozoa</taxon>
        <taxon>Arthropoda</taxon>
        <taxon>Hexapoda</taxon>
        <taxon>Insecta</taxon>
        <taxon>Pterygota</taxon>
        <taxon>Neoptera</taxon>
        <taxon>Polyneoptera</taxon>
        <taxon>Phasmatodea</taxon>
        <taxon>Verophasmatodea</taxon>
        <taxon>Anareolatae</taxon>
        <taxon>Phasmatidae</taxon>
        <taxon>Eurycanthinae</taxon>
        <taxon>Dryococelus</taxon>
    </lineage>
</organism>
<evidence type="ECO:0000313" key="1">
    <source>
        <dbReference type="EMBL" id="KAJ8872184.1"/>
    </source>
</evidence>
<dbReference type="EMBL" id="JARBHB010000011">
    <property type="protein sequence ID" value="KAJ8872184.1"/>
    <property type="molecule type" value="Genomic_DNA"/>
</dbReference>
<sequence length="81" mass="9406">MDIDVGWRQHIPVYTVQEQEVEELYSHGLLLSSYSAAQPYGDDYQGITSTWEDQLVEVGVEECQVKYHWIGHPQEERPTNP</sequence>
<name>A0ABQ9GJK5_9NEOP</name>
<reference evidence="1 2" key="1">
    <citation type="submission" date="2023-02" db="EMBL/GenBank/DDBJ databases">
        <title>LHISI_Scaffold_Assembly.</title>
        <authorList>
            <person name="Stuart O.P."/>
            <person name="Cleave R."/>
            <person name="Magrath M.J.L."/>
            <person name="Mikheyev A.S."/>
        </authorList>
    </citation>
    <scope>NUCLEOTIDE SEQUENCE [LARGE SCALE GENOMIC DNA]</scope>
    <source>
        <strain evidence="1">Daus_M_001</strain>
        <tissue evidence="1">Leg muscle</tissue>
    </source>
</reference>
<accession>A0ABQ9GJK5</accession>
<protein>
    <recommendedName>
        <fullName evidence="3">MHC class I antigen</fullName>
    </recommendedName>
</protein>
<keyword evidence="2" id="KW-1185">Reference proteome</keyword>